<feature type="transmembrane region" description="Helical" evidence="10">
    <location>
        <begin position="64"/>
        <end position="87"/>
    </location>
</feature>
<feature type="transmembrane region" description="Helical" evidence="10">
    <location>
        <begin position="35"/>
        <end position="52"/>
    </location>
</feature>
<keyword evidence="12" id="KW-1185">Reference proteome</keyword>
<accession>A0ABT1YC79</accession>
<keyword evidence="4 10" id="KW-1003">Cell membrane</keyword>
<comment type="function">
    <text evidence="1 10">Role in flagellar biosynthesis.</text>
</comment>
<keyword evidence="7 10" id="KW-0472">Membrane</keyword>
<evidence type="ECO:0000256" key="6">
    <source>
        <dbReference type="ARBA" id="ARBA00022989"/>
    </source>
</evidence>
<keyword evidence="11" id="KW-0966">Cell projection</keyword>
<evidence type="ECO:0000256" key="5">
    <source>
        <dbReference type="ARBA" id="ARBA00022692"/>
    </source>
</evidence>
<keyword evidence="11" id="KW-0969">Cilium</keyword>
<sequence>MEWVNQFFPGFMLFFCRITSFFVVVPVFSAKNVPAHFKVGIAFFVTLMAYTVTGTTTTVPLDSLYLLTVIREILVGVCLGFIAYMFFTIVQIAGSFIDIQIGFGIANVIDPMTGASSPVIGNLKYMIAMLLFLSFNGHHLLLKAIIESYEWIPLSNDMFTRMYGGQISEFLLKTFSTVFAISLQMASPVIVALFLTDIGLGLLTRVAPQFNIFVIGAPLKMIIGFVLLILLFPAYEDVFKDTFISMLDHLQKFFGLFAG</sequence>
<dbReference type="PANTHER" id="PTHR30065:SF1">
    <property type="entry name" value="SURFACE PRESENTATION OF ANTIGENS PROTEIN SPAR"/>
    <property type="match status" value="1"/>
</dbReference>
<dbReference type="NCBIfam" id="TIGR01400">
    <property type="entry name" value="fliR"/>
    <property type="match status" value="1"/>
</dbReference>
<comment type="caution">
    <text evidence="11">The sequence shown here is derived from an EMBL/GenBank/DDBJ whole genome shotgun (WGS) entry which is preliminary data.</text>
</comment>
<feature type="transmembrane region" description="Helical" evidence="10">
    <location>
        <begin position="178"/>
        <end position="203"/>
    </location>
</feature>
<comment type="subcellular location">
    <subcellularLocation>
        <location evidence="10">Cell membrane</location>
        <topology evidence="10">Multi-pass membrane protein</topology>
    </subcellularLocation>
    <subcellularLocation>
        <location evidence="10">Bacterial flagellum basal body</location>
    </subcellularLocation>
</comment>
<dbReference type="InterPro" id="IPR002010">
    <property type="entry name" value="T3SS_IM_R"/>
</dbReference>
<reference evidence="11 12" key="1">
    <citation type="submission" date="2022-08" db="EMBL/GenBank/DDBJ databases">
        <title>Paenibacillus endoradicis sp. nov., Paenibacillus radicibacter sp. nov and Paenibacillus pararadicis sp. nov., three cold-adapted plant growth-promoting bacteria isolated from root of Larix gmelinii in Great Khingan.</title>
        <authorList>
            <person name="Xue H."/>
        </authorList>
    </citation>
    <scope>NUCLEOTIDE SEQUENCE [LARGE SCALE GENOMIC DNA]</scope>
    <source>
        <strain evidence="11 12">N5-1-1-5</strain>
    </source>
</reference>
<keyword evidence="8 10" id="KW-0975">Bacterial flagellum</keyword>
<dbReference type="Proteomes" id="UP001300012">
    <property type="component" value="Unassembled WGS sequence"/>
</dbReference>
<dbReference type="RefSeq" id="WP_258212404.1">
    <property type="nucleotide sequence ID" value="NZ_JANQBD010000003.1"/>
</dbReference>
<proteinExistence type="inferred from homology"/>
<dbReference type="Pfam" id="PF01311">
    <property type="entry name" value="Bac_export_1"/>
    <property type="match status" value="1"/>
</dbReference>
<evidence type="ECO:0000313" key="12">
    <source>
        <dbReference type="Proteomes" id="UP001300012"/>
    </source>
</evidence>
<dbReference type="EMBL" id="JANQBD010000003">
    <property type="protein sequence ID" value="MCR8630798.1"/>
    <property type="molecule type" value="Genomic_DNA"/>
</dbReference>
<evidence type="ECO:0000256" key="10">
    <source>
        <dbReference type="RuleBase" id="RU362071"/>
    </source>
</evidence>
<evidence type="ECO:0000256" key="2">
    <source>
        <dbReference type="ARBA" id="ARBA00009772"/>
    </source>
</evidence>
<feature type="transmembrane region" description="Helical" evidence="10">
    <location>
        <begin position="6"/>
        <end position="28"/>
    </location>
</feature>
<dbReference type="PANTHER" id="PTHR30065">
    <property type="entry name" value="FLAGELLAR BIOSYNTHETIC PROTEIN FLIR"/>
    <property type="match status" value="1"/>
</dbReference>
<keyword evidence="5 10" id="KW-0812">Transmembrane</keyword>
<evidence type="ECO:0000256" key="7">
    <source>
        <dbReference type="ARBA" id="ARBA00023136"/>
    </source>
</evidence>
<name>A0ABT1YC79_9BACL</name>
<comment type="similarity">
    <text evidence="2 10">Belongs to the FliR/MopE/SpaR family.</text>
</comment>
<keyword evidence="11" id="KW-0282">Flagellum</keyword>
<dbReference type="PRINTS" id="PR00953">
    <property type="entry name" value="TYPE3IMRPROT"/>
</dbReference>
<evidence type="ECO:0000256" key="4">
    <source>
        <dbReference type="ARBA" id="ARBA00022475"/>
    </source>
</evidence>
<organism evidence="11 12">
    <name type="scientific">Paenibacillus radicis</name>
    <name type="common">ex Xue et al. 2023</name>
    <dbReference type="NCBI Taxonomy" id="2972489"/>
    <lineage>
        <taxon>Bacteria</taxon>
        <taxon>Bacillati</taxon>
        <taxon>Bacillota</taxon>
        <taxon>Bacilli</taxon>
        <taxon>Bacillales</taxon>
        <taxon>Paenibacillaceae</taxon>
        <taxon>Paenibacillus</taxon>
    </lineage>
</organism>
<keyword evidence="6 10" id="KW-1133">Transmembrane helix</keyword>
<evidence type="ECO:0000313" key="11">
    <source>
        <dbReference type="EMBL" id="MCR8630798.1"/>
    </source>
</evidence>
<dbReference type="InterPro" id="IPR006303">
    <property type="entry name" value="FliR"/>
</dbReference>
<evidence type="ECO:0000256" key="1">
    <source>
        <dbReference type="ARBA" id="ARBA00002578"/>
    </source>
</evidence>
<protein>
    <recommendedName>
        <fullName evidence="3 9">Flagellar biosynthetic protein FliR</fullName>
    </recommendedName>
</protein>
<evidence type="ECO:0000256" key="8">
    <source>
        <dbReference type="ARBA" id="ARBA00023143"/>
    </source>
</evidence>
<feature type="transmembrane region" description="Helical" evidence="10">
    <location>
        <begin position="210"/>
        <end position="235"/>
    </location>
</feature>
<evidence type="ECO:0000256" key="3">
    <source>
        <dbReference type="ARBA" id="ARBA00021717"/>
    </source>
</evidence>
<evidence type="ECO:0000256" key="9">
    <source>
        <dbReference type="NCBIfam" id="TIGR01400"/>
    </source>
</evidence>
<gene>
    <name evidence="11" type="primary">fliR</name>
    <name evidence="11" type="ORF">NV381_06235</name>
</gene>